<feature type="compositionally biased region" description="Polar residues" evidence="1">
    <location>
        <begin position="92"/>
        <end position="105"/>
    </location>
</feature>
<dbReference type="EMBL" id="PQFF01000591">
    <property type="protein sequence ID" value="RHZ44144.1"/>
    <property type="molecule type" value="Genomic_DNA"/>
</dbReference>
<accession>A0A397G2N7</accession>
<keyword evidence="3" id="KW-1185">Reference proteome</keyword>
<dbReference type="Proteomes" id="UP000266861">
    <property type="component" value="Unassembled WGS sequence"/>
</dbReference>
<comment type="caution">
    <text evidence="2">The sequence shown here is derived from an EMBL/GenBank/DDBJ whole genome shotgun (WGS) entry which is preliminary data.</text>
</comment>
<gene>
    <name evidence="2" type="ORF">Glove_756g22</name>
</gene>
<organism evidence="2 3">
    <name type="scientific">Diversispora epigaea</name>
    <dbReference type="NCBI Taxonomy" id="1348612"/>
    <lineage>
        <taxon>Eukaryota</taxon>
        <taxon>Fungi</taxon>
        <taxon>Fungi incertae sedis</taxon>
        <taxon>Mucoromycota</taxon>
        <taxon>Glomeromycotina</taxon>
        <taxon>Glomeromycetes</taxon>
        <taxon>Diversisporales</taxon>
        <taxon>Diversisporaceae</taxon>
        <taxon>Diversispora</taxon>
    </lineage>
</organism>
<sequence length="105" mass="12184">MKIVMGKQPFQIDPEDEITMPPQTFPPHRRISQILSHLLSHSATSYDSQPLNNNSSQQQQYLQRTRSATLSQLQHYRQRIRQQQQQQIHRSASASTKLNCSITNV</sequence>
<evidence type="ECO:0000256" key="1">
    <source>
        <dbReference type="SAM" id="MobiDB-lite"/>
    </source>
</evidence>
<proteinExistence type="predicted"/>
<name>A0A397G2N7_9GLOM</name>
<evidence type="ECO:0000313" key="2">
    <source>
        <dbReference type="EMBL" id="RHZ44144.1"/>
    </source>
</evidence>
<protein>
    <submittedName>
        <fullName evidence="2">Uncharacterized protein</fullName>
    </submittedName>
</protein>
<evidence type="ECO:0000313" key="3">
    <source>
        <dbReference type="Proteomes" id="UP000266861"/>
    </source>
</evidence>
<feature type="region of interest" description="Disordered" evidence="1">
    <location>
        <begin position="84"/>
        <end position="105"/>
    </location>
</feature>
<dbReference type="AlphaFoldDB" id="A0A397G2N7"/>
<reference evidence="2 3" key="1">
    <citation type="submission" date="2018-08" db="EMBL/GenBank/DDBJ databases">
        <title>Genome and evolution of the arbuscular mycorrhizal fungus Diversispora epigaea (formerly Glomus versiforme) and its bacterial endosymbionts.</title>
        <authorList>
            <person name="Sun X."/>
            <person name="Fei Z."/>
            <person name="Harrison M."/>
        </authorList>
    </citation>
    <scope>NUCLEOTIDE SEQUENCE [LARGE SCALE GENOMIC DNA]</scope>
    <source>
        <strain evidence="2 3">IT104</strain>
    </source>
</reference>